<keyword evidence="9" id="KW-0720">Serine protease</keyword>
<dbReference type="Gene3D" id="2.30.42.10">
    <property type="match status" value="2"/>
</dbReference>
<feature type="signal peptide" evidence="15">
    <location>
        <begin position="1"/>
        <end position="26"/>
    </location>
</feature>
<dbReference type="EMBL" id="JACGEP010000008">
    <property type="protein sequence ID" value="MBN3050619.1"/>
    <property type="molecule type" value="Genomic_DNA"/>
</dbReference>
<evidence type="ECO:0000256" key="15">
    <source>
        <dbReference type="SAM" id="SignalP"/>
    </source>
</evidence>
<feature type="domain" description="PDZ" evidence="16">
    <location>
        <begin position="286"/>
        <end position="377"/>
    </location>
</feature>
<dbReference type="Gene3D" id="2.40.10.120">
    <property type="match status" value="1"/>
</dbReference>
<keyword evidence="5" id="KW-0645">Protease</keyword>
<evidence type="ECO:0000256" key="7">
    <source>
        <dbReference type="ARBA" id="ARBA00022737"/>
    </source>
</evidence>
<evidence type="ECO:0000259" key="16">
    <source>
        <dbReference type="PROSITE" id="PS50106"/>
    </source>
</evidence>
<dbReference type="GO" id="GO:0030313">
    <property type="term" value="C:cell envelope"/>
    <property type="evidence" value="ECO:0007669"/>
    <property type="project" value="UniProtKB-SubCell"/>
</dbReference>
<sequence>MKRKSLVLSALALSLAMAMGSTTANAAESAASAASSGQLPSLAPMLENVMPSVVSIYVEGHTTHAGNAGKEGIPPQLQPFFGENSPFCQEGSPFQSSPMCQGDGDDDGQPSQQENFQALGAGVVINAEKGYVVTNSHVVDNADKIQVRLSDGRKYDGKVLGKDPRSDIALVQLKDFKNLTAIKVADSDQLRVGDYTVAIGNPYGLGETATSGIVSALGRSGLNIENYENFIQTDAAINRGNSGGALVNLNGELVGLNTAILAPDGGNIGIGFAIPSNMVKSVVAQIVEFGEVKRGELGITGTELNSELAQAMKVDAQRGAFVSQVRPKSAADEAGIKAGDVIVTLNGKAVSSFSALRAQVGSLPVGSKVALGLLREGKPLTVEVTLQQSNQAQVASGNLYSGIEGAELSNTQVDDKKGVKVDNVKPGSAAAKIGLKKDDIILGVNQQPVQNIGELRKILDSKPAVLALNVRRGNDTIYLLAQ</sequence>
<gene>
    <name evidence="17" type="primary">degP</name>
    <name evidence="17" type="ORF">H4F45_03820</name>
</gene>
<dbReference type="Pfam" id="PF13180">
    <property type="entry name" value="PDZ_2"/>
    <property type="match status" value="1"/>
</dbReference>
<dbReference type="InterPro" id="IPR009003">
    <property type="entry name" value="Peptidase_S1_PA"/>
</dbReference>
<dbReference type="FunFam" id="2.40.10.10:FF:000001">
    <property type="entry name" value="Periplasmic serine protease DegS"/>
    <property type="match status" value="1"/>
</dbReference>
<feature type="binding site" evidence="13">
    <location>
        <position position="137"/>
    </location>
    <ligand>
        <name>substrate</name>
    </ligand>
</feature>
<dbReference type="PROSITE" id="PS50106">
    <property type="entry name" value="PDZ"/>
    <property type="match status" value="2"/>
</dbReference>
<proteinExistence type="inferred from homology"/>
<keyword evidence="7" id="KW-0677">Repeat</keyword>
<dbReference type="InterPro" id="IPR011782">
    <property type="entry name" value="Pept_S1C_Do"/>
</dbReference>
<evidence type="ECO:0000256" key="13">
    <source>
        <dbReference type="PIRSR" id="PIRSR611782-2"/>
    </source>
</evidence>
<dbReference type="InterPro" id="IPR036034">
    <property type="entry name" value="PDZ_sf"/>
</dbReference>
<feature type="binding site" evidence="13">
    <location>
        <position position="167"/>
    </location>
    <ligand>
        <name>substrate</name>
    </ligand>
</feature>
<keyword evidence="10" id="KW-0346">Stress response</keyword>
<dbReference type="PRINTS" id="PR00834">
    <property type="entry name" value="PROTEASES2C"/>
</dbReference>
<reference evidence="17" key="1">
    <citation type="submission" date="2020-07" db="EMBL/GenBank/DDBJ databases">
        <title>A pangenomic view of the genus Pectobacterium provides insights into genome organization, phylogeny, and virulence.</title>
        <authorList>
            <person name="Jonkheer E."/>
            <person name="Brankovics B."/>
            <person name="Houwers I."/>
            <person name="Van Der Wolf J."/>
            <person name="Bonants P."/>
            <person name="Vreeburg R."/>
            <person name="Bollema R."/>
            <person name="De Haan J."/>
            <person name="Berke L."/>
            <person name="De Ridder D."/>
            <person name="Smit S."/>
            <person name="Van Der Lee T.A.J."/>
        </authorList>
    </citation>
    <scope>NUCLEOTIDE SEQUENCE</scope>
    <source>
        <strain evidence="17">NAK:433</strain>
    </source>
</reference>
<feature type="region of interest" description="Disordered" evidence="14">
    <location>
        <begin position="91"/>
        <end position="112"/>
    </location>
</feature>
<feature type="binding site" evidence="13">
    <location>
        <begin position="240"/>
        <end position="242"/>
    </location>
    <ligand>
        <name>substrate</name>
    </ligand>
</feature>
<dbReference type="GO" id="GO:0051603">
    <property type="term" value="P:proteolysis involved in protein catabolic process"/>
    <property type="evidence" value="ECO:0007669"/>
    <property type="project" value="UniProtKB-ARBA"/>
</dbReference>
<comment type="subcellular location">
    <subcellularLocation>
        <location evidence="2">Cell envelope</location>
    </subcellularLocation>
</comment>
<evidence type="ECO:0000256" key="4">
    <source>
        <dbReference type="ARBA" id="ARBA00013035"/>
    </source>
</evidence>
<feature type="domain" description="PDZ" evidence="16">
    <location>
        <begin position="383"/>
        <end position="474"/>
    </location>
</feature>
<evidence type="ECO:0000256" key="8">
    <source>
        <dbReference type="ARBA" id="ARBA00022801"/>
    </source>
</evidence>
<dbReference type="GO" id="GO:0004252">
    <property type="term" value="F:serine-type endopeptidase activity"/>
    <property type="evidence" value="ECO:0007669"/>
    <property type="project" value="InterPro"/>
</dbReference>
<dbReference type="AlphaFoldDB" id="A0AAE3BDN8"/>
<evidence type="ECO:0000256" key="14">
    <source>
        <dbReference type="SAM" id="MobiDB-lite"/>
    </source>
</evidence>
<evidence type="ECO:0000256" key="1">
    <source>
        <dbReference type="ARBA" id="ARBA00001772"/>
    </source>
</evidence>
<keyword evidence="8 17" id="KW-0378">Hydrolase</keyword>
<evidence type="ECO:0000256" key="2">
    <source>
        <dbReference type="ARBA" id="ARBA00004196"/>
    </source>
</evidence>
<evidence type="ECO:0000313" key="17">
    <source>
        <dbReference type="EMBL" id="MBN3050619.1"/>
    </source>
</evidence>
<feature type="active site" description="Charge relay system" evidence="12">
    <location>
        <position position="167"/>
    </location>
</feature>
<feature type="binding site" evidence="13">
    <location>
        <begin position="258"/>
        <end position="262"/>
    </location>
    <ligand>
        <name>substrate</name>
    </ligand>
</feature>
<protein>
    <recommendedName>
        <fullName evidence="4">peptidase Do</fullName>
        <ecNumber evidence="4">3.4.21.107</ecNumber>
    </recommendedName>
    <alternativeName>
        <fullName evidence="11">Protease Do</fullName>
    </alternativeName>
</protein>
<dbReference type="Pfam" id="PF13365">
    <property type="entry name" value="Trypsin_2"/>
    <property type="match status" value="1"/>
</dbReference>
<feature type="binding site" evidence="13">
    <location>
        <position position="59"/>
    </location>
    <ligand>
        <name>substrate</name>
    </ligand>
</feature>
<comment type="catalytic activity">
    <reaction evidence="1">
        <text>Acts on substrates that are at least partially unfolded. The cleavage site P1 residue is normally between a pair of hydrophobic residues, such as Val-|-Val.</text>
        <dbReference type="EC" id="3.4.21.107"/>
    </reaction>
</comment>
<evidence type="ECO:0000256" key="5">
    <source>
        <dbReference type="ARBA" id="ARBA00022670"/>
    </source>
</evidence>
<dbReference type="SUPFAM" id="SSF50494">
    <property type="entry name" value="Trypsin-like serine proteases"/>
    <property type="match status" value="1"/>
</dbReference>
<feature type="chain" id="PRO_5042085998" description="peptidase Do" evidence="15">
    <location>
        <begin position="27"/>
        <end position="482"/>
    </location>
</feature>
<name>A0AAE3BDN8_9GAMM</name>
<dbReference type="RefSeq" id="WP_180786905.1">
    <property type="nucleotide sequence ID" value="NZ_JACDSF010000048.1"/>
</dbReference>
<evidence type="ECO:0000256" key="10">
    <source>
        <dbReference type="ARBA" id="ARBA00023016"/>
    </source>
</evidence>
<evidence type="ECO:0000256" key="9">
    <source>
        <dbReference type="ARBA" id="ARBA00022825"/>
    </source>
</evidence>
<evidence type="ECO:0000256" key="12">
    <source>
        <dbReference type="PIRSR" id="PIRSR611782-1"/>
    </source>
</evidence>
<dbReference type="SMART" id="SM00228">
    <property type="entry name" value="PDZ"/>
    <property type="match status" value="2"/>
</dbReference>
<evidence type="ECO:0000256" key="11">
    <source>
        <dbReference type="ARBA" id="ARBA00032850"/>
    </source>
</evidence>
<accession>A0AAE3BDN8</accession>
<dbReference type="InterPro" id="IPR001478">
    <property type="entry name" value="PDZ"/>
</dbReference>
<dbReference type="FunFam" id="2.30.42.10:FF:000050">
    <property type="entry name" value="Periplasmic serine endoprotease DegP-like"/>
    <property type="match status" value="1"/>
</dbReference>
<dbReference type="FunFam" id="2.40.10.120:FF:000001">
    <property type="entry name" value="Periplasmic serine endoprotease DegP-like"/>
    <property type="match status" value="1"/>
</dbReference>
<dbReference type="CDD" id="cd23084">
    <property type="entry name" value="cpPDZ2_DegP-like"/>
    <property type="match status" value="1"/>
</dbReference>
<dbReference type="NCBIfam" id="TIGR02037">
    <property type="entry name" value="degP_htrA_DO"/>
    <property type="match status" value="1"/>
</dbReference>
<dbReference type="CDD" id="cd10839">
    <property type="entry name" value="cpPDZ1_DegP-like"/>
    <property type="match status" value="1"/>
</dbReference>
<keyword evidence="6 15" id="KW-0732">Signal</keyword>
<dbReference type="EC" id="3.4.21.107" evidence="4"/>
<organism evidence="17 18">
    <name type="scientific">Pectobacterium brasiliense</name>
    <dbReference type="NCBI Taxonomy" id="180957"/>
    <lineage>
        <taxon>Bacteria</taxon>
        <taxon>Pseudomonadati</taxon>
        <taxon>Pseudomonadota</taxon>
        <taxon>Gammaproteobacteria</taxon>
        <taxon>Enterobacterales</taxon>
        <taxon>Pectobacteriaceae</taxon>
        <taxon>Pectobacterium</taxon>
    </lineage>
</organism>
<dbReference type="NCBIfam" id="NF008189">
    <property type="entry name" value="PRK10942.1"/>
    <property type="match status" value="1"/>
</dbReference>
<evidence type="ECO:0000256" key="6">
    <source>
        <dbReference type="ARBA" id="ARBA00022729"/>
    </source>
</evidence>
<feature type="binding site" evidence="13">
    <location>
        <begin position="297"/>
        <end position="301"/>
    </location>
    <ligand>
        <name>substrate</name>
    </ligand>
</feature>
<dbReference type="FunFam" id="2.30.42.10:FF:000037">
    <property type="entry name" value="Periplasmic serine endoprotease DegP-like"/>
    <property type="match status" value="1"/>
</dbReference>
<evidence type="ECO:0000256" key="3">
    <source>
        <dbReference type="ARBA" id="ARBA00010541"/>
    </source>
</evidence>
<comment type="caution">
    <text evidence="17">The sequence shown here is derived from an EMBL/GenBank/DDBJ whole genome shotgun (WGS) entry which is preliminary data.</text>
</comment>
<feature type="active site" description="Charge relay system" evidence="12">
    <location>
        <position position="137"/>
    </location>
</feature>
<dbReference type="SUPFAM" id="SSF50156">
    <property type="entry name" value="PDZ domain-like"/>
    <property type="match status" value="2"/>
</dbReference>
<dbReference type="PANTHER" id="PTHR22939">
    <property type="entry name" value="SERINE PROTEASE FAMILY S1C HTRA-RELATED"/>
    <property type="match status" value="1"/>
</dbReference>
<dbReference type="Proteomes" id="UP000768524">
    <property type="component" value="Unassembled WGS sequence"/>
</dbReference>
<evidence type="ECO:0000313" key="18">
    <source>
        <dbReference type="Proteomes" id="UP000768524"/>
    </source>
</evidence>
<feature type="active site" description="Charge relay system" evidence="12">
    <location>
        <position position="242"/>
    </location>
</feature>
<comment type="similarity">
    <text evidence="3">Belongs to the peptidase S1C family.</text>
</comment>
<dbReference type="InterPro" id="IPR001940">
    <property type="entry name" value="Peptidase_S1C"/>
</dbReference>
<dbReference type="PANTHER" id="PTHR22939:SF129">
    <property type="entry name" value="SERINE PROTEASE HTRA2, MITOCHONDRIAL"/>
    <property type="match status" value="1"/>
</dbReference>
<dbReference type="Pfam" id="PF00595">
    <property type="entry name" value="PDZ"/>
    <property type="match status" value="1"/>
</dbReference>